<reference evidence="2" key="1">
    <citation type="submission" date="2023-02" db="EMBL/GenBank/DDBJ databases">
        <authorList>
            <person name="Rihtman B."/>
        </authorList>
    </citation>
    <scope>NUCLEOTIDE SEQUENCE</scope>
</reference>
<keyword evidence="1" id="KW-0812">Transmembrane</keyword>
<keyword evidence="1" id="KW-1133">Transmembrane helix</keyword>
<evidence type="ECO:0000313" key="3">
    <source>
        <dbReference type="Proteomes" id="UP001218881"/>
    </source>
</evidence>
<feature type="transmembrane region" description="Helical" evidence="1">
    <location>
        <begin position="40"/>
        <end position="68"/>
    </location>
</feature>
<dbReference type="EMBL" id="OQ376857">
    <property type="protein sequence ID" value="WFG40854.1"/>
    <property type="molecule type" value="Genomic_DNA"/>
</dbReference>
<evidence type="ECO:0000313" key="2">
    <source>
        <dbReference type="EMBL" id="WFG40854.1"/>
    </source>
</evidence>
<protein>
    <submittedName>
        <fullName evidence="2">Uncharacterized protein</fullName>
    </submittedName>
</protein>
<keyword evidence="3" id="KW-1185">Reference proteome</keyword>
<dbReference type="Proteomes" id="UP001218881">
    <property type="component" value="Segment"/>
</dbReference>
<sequence length="117" mass="12390">MFVIVSMSAVSVAACLVTLSRVVGWKRILRHATLVDVGFTIGLAMFLAGTMTGALTAVLAGLMMALVLTVLRKLVGFAGDVSDRVQTDAKPAVHVPEGADPSEYNAHGWIYNQAPYV</sequence>
<gene>
    <name evidence="2" type="ORF">ParaKuw1_00021</name>
</gene>
<accession>A0AAF0JHZ1</accession>
<organism evidence="2 3">
    <name type="scientific">Paracoccus phage ParKuw1</name>
    <dbReference type="NCBI Taxonomy" id="3032415"/>
    <lineage>
        <taxon>Viruses</taxon>
        <taxon>Duplodnaviria</taxon>
        <taxon>Heunggongvirae</taxon>
        <taxon>Uroviricota</taxon>
        <taxon>Caudoviricetes</taxon>
        <taxon>Autographivirales</taxon>
        <taxon>Autographivirales incertae sedis</taxon>
        <taxon>Kuwvirus</taxon>
        <taxon>Kuwvirus ParKuw1</taxon>
    </lineage>
</organism>
<proteinExistence type="predicted"/>
<keyword evidence="1" id="KW-0472">Membrane</keyword>
<name>A0AAF0JHZ1_9CAUD</name>
<evidence type="ECO:0000256" key="1">
    <source>
        <dbReference type="SAM" id="Phobius"/>
    </source>
</evidence>